<comment type="caution">
    <text evidence="1">The sequence shown here is derived from an EMBL/GenBank/DDBJ whole genome shotgun (WGS) entry which is preliminary data.</text>
</comment>
<dbReference type="Proteomes" id="UP001058074">
    <property type="component" value="Unassembled WGS sequence"/>
</dbReference>
<proteinExistence type="predicted"/>
<evidence type="ECO:0000313" key="1">
    <source>
        <dbReference type="EMBL" id="GKX66826.1"/>
    </source>
</evidence>
<reference evidence="1" key="1">
    <citation type="journal article" date="2025" name="Int. J. Syst. Evol. Microbiol.">
        <title>Inconstantimicrobium mannanitabidum sp. nov., a novel member of the family Clostridiaceae isolated from anoxic soil under the treatment of reductive soil disinfestation.</title>
        <authorList>
            <person name="Ueki A."/>
            <person name="Tonouchi A."/>
            <person name="Honma S."/>
            <person name="Kaku N."/>
            <person name="Ueki K."/>
        </authorList>
    </citation>
    <scope>NUCLEOTIDE SEQUENCE</scope>
    <source>
        <strain evidence="1">TW13</strain>
    </source>
</reference>
<organism evidence="1 2">
    <name type="scientific">Inconstantimicrobium mannanitabidum</name>
    <dbReference type="NCBI Taxonomy" id="1604901"/>
    <lineage>
        <taxon>Bacteria</taxon>
        <taxon>Bacillati</taxon>
        <taxon>Bacillota</taxon>
        <taxon>Clostridia</taxon>
        <taxon>Eubacteriales</taxon>
        <taxon>Clostridiaceae</taxon>
        <taxon>Inconstantimicrobium</taxon>
    </lineage>
</organism>
<evidence type="ECO:0000313" key="2">
    <source>
        <dbReference type="Proteomes" id="UP001058074"/>
    </source>
</evidence>
<accession>A0ACB5RDI9</accession>
<keyword evidence="1" id="KW-0378">Hydrolase</keyword>
<sequence>MKSEFIFADKEKKIIHAYKWTLENNMKPKAIVQIAHGMAETMARYDYFAQKLNEAGYCVYGNDHRGHGNTAANKEELGFLSDKDGFNLMVDDLYELTQIIKKENKGIPVILLGHSMGSFLVQRYIQIHGDELKGVFLSGSNGIPPIGTSMGIIIAKVQRIIRGKNYKSRLMDKLLFSNYNKRIETNVTEFDWLSTDEKEVDKYIKDPLCGFICSTSFYYELLKGVKHNFKSEQLSAIPKDLKIHIMSGEEDPVGNYGKGVIQLYTIYDNLGIKKVTYKLYKGGRHEILNEVNKDEVIKDILTKMQEFL</sequence>
<protein>
    <submittedName>
        <fullName evidence="1">Alpha/beta hydrolase</fullName>
    </submittedName>
</protein>
<gene>
    <name evidence="1" type="ORF">rsdtw13_20840</name>
</gene>
<dbReference type="EMBL" id="BROD01000001">
    <property type="protein sequence ID" value="GKX66826.1"/>
    <property type="molecule type" value="Genomic_DNA"/>
</dbReference>
<name>A0ACB5RDI9_9CLOT</name>
<keyword evidence="2" id="KW-1185">Reference proteome</keyword>